<accession>M4NI28</accession>
<evidence type="ECO:0000313" key="3">
    <source>
        <dbReference type="Proteomes" id="UP000011859"/>
    </source>
</evidence>
<keyword evidence="3" id="KW-1185">Reference proteome</keyword>
<dbReference type="eggNOG" id="COG3440">
    <property type="taxonomic scope" value="Bacteria"/>
</dbReference>
<evidence type="ECO:0000259" key="1">
    <source>
        <dbReference type="Pfam" id="PF13391"/>
    </source>
</evidence>
<dbReference type="InterPro" id="IPR003615">
    <property type="entry name" value="HNH_nuc"/>
</dbReference>
<protein>
    <recommendedName>
        <fullName evidence="1">HNH nuclease domain-containing protein</fullName>
    </recommendedName>
</protein>
<name>M4NI28_9GAMM</name>
<dbReference type="AlphaFoldDB" id="M4NI28"/>
<organism evidence="2 3">
    <name type="scientific">Rhodanobacter denitrificans</name>
    <dbReference type="NCBI Taxonomy" id="666685"/>
    <lineage>
        <taxon>Bacteria</taxon>
        <taxon>Pseudomonadati</taxon>
        <taxon>Pseudomonadota</taxon>
        <taxon>Gammaproteobacteria</taxon>
        <taxon>Lysobacterales</taxon>
        <taxon>Rhodanobacteraceae</taxon>
        <taxon>Rhodanobacter</taxon>
    </lineage>
</organism>
<dbReference type="Proteomes" id="UP000011859">
    <property type="component" value="Chromosome"/>
</dbReference>
<reference evidence="2 3" key="1">
    <citation type="submission" date="2012-04" db="EMBL/GenBank/DDBJ databases">
        <title>Complete genome of Rhodanobacter sp. 2APBS1.</title>
        <authorList>
            <consortium name="US DOE Joint Genome Institute"/>
            <person name="Huntemann M."/>
            <person name="Wei C.-L."/>
            <person name="Han J."/>
            <person name="Detter J.C."/>
            <person name="Han C."/>
            <person name="Tapia R."/>
            <person name="Munk A.C.C."/>
            <person name="Chen A."/>
            <person name="Krypides N."/>
            <person name="Mavromatis K."/>
            <person name="Markowitz V."/>
            <person name="Szeto E."/>
            <person name="Ivanova N."/>
            <person name="Mikhailova N."/>
            <person name="Ovchinnikova G."/>
            <person name="Pagani I."/>
            <person name="Pati A."/>
            <person name="Goodwin L."/>
            <person name="Peters L."/>
            <person name="Pitluck S."/>
            <person name="Woyke T."/>
            <person name="Prakash O."/>
            <person name="Elkins J."/>
            <person name="Brown S."/>
            <person name="Palumbo A."/>
            <person name="Hemme C."/>
            <person name="Zhou J."/>
            <person name="Watson D."/>
            <person name="Jardine P."/>
            <person name="Kostka J."/>
            <person name="Green S."/>
        </authorList>
    </citation>
    <scope>NUCLEOTIDE SEQUENCE [LARGE SCALE GENOMIC DNA]</scope>
    <source>
        <strain evidence="2 3">2APBS1</strain>
    </source>
</reference>
<dbReference type="STRING" id="666685.R2APBS1_2219"/>
<dbReference type="HOGENOM" id="CLU_077422_0_0_6"/>
<dbReference type="EMBL" id="CP003470">
    <property type="protein sequence ID" value="AGG89328.1"/>
    <property type="molecule type" value="Genomic_DNA"/>
</dbReference>
<evidence type="ECO:0000313" key="2">
    <source>
        <dbReference type="EMBL" id="AGG89328.1"/>
    </source>
</evidence>
<feature type="domain" description="HNH nuclease" evidence="1">
    <location>
        <begin position="201"/>
        <end position="249"/>
    </location>
</feature>
<dbReference type="Pfam" id="PF13391">
    <property type="entry name" value="HNH_2"/>
    <property type="match status" value="1"/>
</dbReference>
<dbReference type="KEGG" id="rhd:R2APBS1_2219"/>
<proteinExistence type="predicted"/>
<dbReference type="RefSeq" id="WP_015447987.1">
    <property type="nucleotide sequence ID" value="NC_020541.1"/>
</dbReference>
<dbReference type="OrthoDB" id="529575at2"/>
<sequence length="305" mass="34628">MKFWLGVTDNQWYEFVSDRAFDEVNFWQPSARAPFTNLPAGTPFLFKLKRPQNHIVGGGFFSHFTQLPLSVAWDFFGERNGASSLRQFAELIGENAHTAVGVEQPIGCTVVSDVFYLPRQLWIPVEEHFSAAGIVRGKKYDSSNEQGAALWQEIQAVLPLAVLAKGVEDDAPRYGAEYLQRGRLGQGAFRTLVLDAYARRCALTGESTLPVLEAAHIRPYADQGRHVISNGLLLRSDFHKLFDLGLVTVQPDYRIRISSKIRDQYFNGKAYYRLDGQELALLPERPVDRPDRDALRWHNENRFMP</sequence>
<gene>
    <name evidence="2" type="ORF">R2APBS1_2219</name>
</gene>